<accession>A0ABS5KY43</accession>
<dbReference type="Proteomes" id="UP000730482">
    <property type="component" value="Unassembled WGS sequence"/>
</dbReference>
<evidence type="ECO:0000313" key="2">
    <source>
        <dbReference type="Proteomes" id="UP000730482"/>
    </source>
</evidence>
<dbReference type="EMBL" id="JAAFYZ010000121">
    <property type="protein sequence ID" value="MBS2550959.1"/>
    <property type="molecule type" value="Genomic_DNA"/>
</dbReference>
<keyword evidence="2" id="KW-1185">Reference proteome</keyword>
<gene>
    <name evidence="1" type="ORF">KGQ19_29210</name>
</gene>
<proteinExistence type="predicted"/>
<organism evidence="1 2">
    <name type="scientific">Catenulispora pinistramenti</name>
    <dbReference type="NCBI Taxonomy" id="2705254"/>
    <lineage>
        <taxon>Bacteria</taxon>
        <taxon>Bacillati</taxon>
        <taxon>Actinomycetota</taxon>
        <taxon>Actinomycetes</taxon>
        <taxon>Catenulisporales</taxon>
        <taxon>Catenulisporaceae</taxon>
        <taxon>Catenulispora</taxon>
    </lineage>
</organism>
<sequence>MKPRLLPDTRLIPSKGGVVICGPQHTAALGVPDLYPWIERLRPFLDGGRCLEDLVAGLPPEVAGQVGGVVELLVREGFVRDAAADEAHTLSPAVRERHAAMIDFIELQSPDSPERRFERYRRSAPVVVGSGRLACAVALALLQTGVEFVRLYTPGPEPAAGTGEGTSAHVDRLVECAAAVLHDDPEARLQHTDGDTDRELDAAIAGAGALLFCADAGGTDAVAMAARIEALASRTDTAYGRILVANDRASISAVGKATTAEATGFAEGSSPAPDGRESPYLAGPTAALAAHQLCLHLLGFAAGLGKDGEGAELDLATARFDQVRAW</sequence>
<comment type="caution">
    <text evidence="1">The sequence shown here is derived from an EMBL/GenBank/DDBJ whole genome shotgun (WGS) entry which is preliminary data.</text>
</comment>
<dbReference type="RefSeq" id="WP_212014779.1">
    <property type="nucleotide sequence ID" value="NZ_JAAFYZ010000121.1"/>
</dbReference>
<reference evidence="1 2" key="1">
    <citation type="submission" date="2020-02" db="EMBL/GenBank/DDBJ databases">
        <title>Acidophilic actinobacteria isolated from forest soil.</title>
        <authorList>
            <person name="Golinska P."/>
        </authorList>
    </citation>
    <scope>NUCLEOTIDE SEQUENCE [LARGE SCALE GENOMIC DNA]</scope>
    <source>
        <strain evidence="1 2">NL8</strain>
    </source>
</reference>
<protein>
    <submittedName>
        <fullName evidence="1">Uncharacterized protein</fullName>
    </submittedName>
</protein>
<evidence type="ECO:0000313" key="1">
    <source>
        <dbReference type="EMBL" id="MBS2550959.1"/>
    </source>
</evidence>
<name>A0ABS5KY43_9ACTN</name>